<evidence type="ECO:0000313" key="3">
    <source>
        <dbReference type="Proteomes" id="UP001649230"/>
    </source>
</evidence>
<reference evidence="2 3" key="1">
    <citation type="journal article" date="2024" name="Int. J. Syst. Evol. Microbiol.">
        <title>Paenibacillus hexagrammi sp. nov., a novel bacterium isolated from the gut content of Hexagrammos agrammus.</title>
        <authorList>
            <person name="Jung H.K."/>
            <person name="Kim D.G."/>
            <person name="Zin H."/>
            <person name="Park J."/>
            <person name="Jung H."/>
            <person name="Kim Y.O."/>
            <person name="Kong H.J."/>
            <person name="Kim J.W."/>
            <person name="Kim Y.S."/>
        </authorList>
    </citation>
    <scope>NUCLEOTIDE SEQUENCE [LARGE SCALE GENOMIC DNA]</scope>
    <source>
        <strain evidence="2 3">YPD9-1</strain>
    </source>
</reference>
<evidence type="ECO:0000313" key="2">
    <source>
        <dbReference type="EMBL" id="UJF34957.1"/>
    </source>
</evidence>
<dbReference type="InterPro" id="IPR053144">
    <property type="entry name" value="Acetyltransferase_Butenolide"/>
</dbReference>
<dbReference type="SUPFAM" id="SSF55729">
    <property type="entry name" value="Acyl-CoA N-acyltransferases (Nat)"/>
    <property type="match status" value="1"/>
</dbReference>
<organism evidence="2 3">
    <name type="scientific">Paenibacillus hexagrammi</name>
    <dbReference type="NCBI Taxonomy" id="2908839"/>
    <lineage>
        <taxon>Bacteria</taxon>
        <taxon>Bacillati</taxon>
        <taxon>Bacillota</taxon>
        <taxon>Bacilli</taxon>
        <taxon>Bacillales</taxon>
        <taxon>Paenibacillaceae</taxon>
        <taxon>Paenibacillus</taxon>
    </lineage>
</organism>
<dbReference type="InterPro" id="IPR000182">
    <property type="entry name" value="GNAT_dom"/>
</dbReference>
<dbReference type="Pfam" id="PF13508">
    <property type="entry name" value="Acetyltransf_7"/>
    <property type="match status" value="1"/>
</dbReference>
<dbReference type="PANTHER" id="PTHR43233:SF1">
    <property type="entry name" value="FAMILY N-ACETYLTRANSFERASE, PUTATIVE (AFU_ORTHOLOGUE AFUA_6G03350)-RELATED"/>
    <property type="match status" value="1"/>
</dbReference>
<proteinExistence type="predicted"/>
<dbReference type="EMBL" id="CP090978">
    <property type="protein sequence ID" value="UJF34957.1"/>
    <property type="molecule type" value="Genomic_DNA"/>
</dbReference>
<dbReference type="PANTHER" id="PTHR43233">
    <property type="entry name" value="FAMILY N-ACETYLTRANSFERASE, PUTATIVE (AFU_ORTHOLOGUE AFUA_6G03350)-RELATED"/>
    <property type="match status" value="1"/>
</dbReference>
<accession>A0ABY3SLL9</accession>
<dbReference type="PROSITE" id="PS51186">
    <property type="entry name" value="GNAT"/>
    <property type="match status" value="1"/>
</dbReference>
<dbReference type="InterPro" id="IPR016181">
    <property type="entry name" value="Acyl_CoA_acyltransferase"/>
</dbReference>
<dbReference type="Gene3D" id="3.40.630.30">
    <property type="match status" value="1"/>
</dbReference>
<dbReference type="RefSeq" id="WP_235121530.1">
    <property type="nucleotide sequence ID" value="NZ_CP090978.1"/>
</dbReference>
<gene>
    <name evidence="2" type="ORF">L0M14_07375</name>
</gene>
<name>A0ABY3SLL9_9BACL</name>
<sequence length="136" mass="15739">MNRMFREYVISSDKSLLQIDAIASFLRRSYWAGERALGTIEKSIENSMCFGVYHEDKQIAFARIVTDYATMYYLADVYVDEQYRGQGIGKALVQEIIHCEELQGLTGLLGTKDAHELYEQFGFERDAARFMRRAAR</sequence>
<feature type="domain" description="N-acetyltransferase" evidence="1">
    <location>
        <begin position="8"/>
        <end position="136"/>
    </location>
</feature>
<keyword evidence="3" id="KW-1185">Reference proteome</keyword>
<evidence type="ECO:0000259" key="1">
    <source>
        <dbReference type="PROSITE" id="PS51186"/>
    </source>
</evidence>
<dbReference type="CDD" id="cd04301">
    <property type="entry name" value="NAT_SF"/>
    <property type="match status" value="1"/>
</dbReference>
<dbReference type="Proteomes" id="UP001649230">
    <property type="component" value="Chromosome"/>
</dbReference>
<protein>
    <submittedName>
        <fullName evidence="2">GNAT family N-acetyltransferase</fullName>
    </submittedName>
</protein>